<dbReference type="EMBL" id="CP003051">
    <property type="protein sequence ID" value="AGA89483.1"/>
    <property type="molecule type" value="Genomic_DNA"/>
</dbReference>
<dbReference type="PATRIC" id="fig|765912.4.peg.627"/>
<keyword evidence="1" id="KW-0472">Membrane</keyword>
<evidence type="ECO:0000313" key="2">
    <source>
        <dbReference type="EMBL" id="AGA89483.1"/>
    </source>
</evidence>
<keyword evidence="3" id="KW-1185">Reference proteome</keyword>
<dbReference type="InterPro" id="IPR012902">
    <property type="entry name" value="N_methyl_site"/>
</dbReference>
<dbReference type="eggNOG" id="COG4968">
    <property type="taxonomic scope" value="Bacteria"/>
</dbReference>
<feature type="transmembrane region" description="Helical" evidence="1">
    <location>
        <begin position="21"/>
        <end position="39"/>
    </location>
</feature>
<organism evidence="2 3">
    <name type="scientific">Thioflavicoccus mobilis 8321</name>
    <dbReference type="NCBI Taxonomy" id="765912"/>
    <lineage>
        <taxon>Bacteria</taxon>
        <taxon>Pseudomonadati</taxon>
        <taxon>Pseudomonadota</taxon>
        <taxon>Gammaproteobacteria</taxon>
        <taxon>Chromatiales</taxon>
        <taxon>Chromatiaceae</taxon>
        <taxon>Thioflavicoccus</taxon>
    </lineage>
</organism>
<dbReference type="HOGENOM" id="CLU_979376_0_0_6"/>
<dbReference type="Proteomes" id="UP000010816">
    <property type="component" value="Chromosome"/>
</dbReference>
<dbReference type="STRING" id="765912.Thimo_0643"/>
<dbReference type="AlphaFoldDB" id="L0GRW0"/>
<evidence type="ECO:0000256" key="1">
    <source>
        <dbReference type="SAM" id="Phobius"/>
    </source>
</evidence>
<keyword evidence="1" id="KW-0812">Transmembrane</keyword>
<sequence length="285" mass="30638">MTLTDRHRPPRAQRGFTLIELLVVATLLVAVSFIAFSGYDGVVDDAKEQVVRAEMQEIAKAIKQFKQDTGYYPKQGPFGLDLSPYDGGIALSDLPPQAGASSAEQEAWFYSPANFWQLYECPKVTSANGHPEWLGCNGGGAQSWDPARGRGWRGPYLNRDSQSLVDLSSDLAPDGNGDPVETIGSTLVREVFGIADPFANDPVAVGNFDPHDNNLVDWRSVSRFCAGTDCEIVLGGIGGPFFAFDLDDPSAIRVVSMGANGDYGGVNATDPCRPGDKDDIVLCLD</sequence>
<dbReference type="KEGG" id="tmb:Thimo_0643"/>
<dbReference type="NCBIfam" id="TIGR02532">
    <property type="entry name" value="IV_pilin_GFxxxE"/>
    <property type="match status" value="1"/>
</dbReference>
<accession>L0GRW0</accession>
<dbReference type="SUPFAM" id="SSF54523">
    <property type="entry name" value="Pili subunits"/>
    <property type="match status" value="1"/>
</dbReference>
<reference evidence="2 3" key="1">
    <citation type="submission" date="2011-09" db="EMBL/GenBank/DDBJ databases">
        <title>Complete sequence of chromosome of Thioflavicoccus mobilis 8321.</title>
        <authorList>
            <consortium name="US DOE Joint Genome Institute"/>
            <person name="Lucas S."/>
            <person name="Han J."/>
            <person name="Lapidus A."/>
            <person name="Cheng J.-F."/>
            <person name="Goodwin L."/>
            <person name="Pitluck S."/>
            <person name="Peters L."/>
            <person name="Ovchinnikova G."/>
            <person name="Lu M."/>
            <person name="Detter J.C."/>
            <person name="Han C."/>
            <person name="Tapia R."/>
            <person name="Land M."/>
            <person name="Hauser L."/>
            <person name="Kyrpides N."/>
            <person name="Ivanova N."/>
            <person name="Pagani I."/>
            <person name="Vogl K."/>
            <person name="Liu Z."/>
            <person name="Imhoff J."/>
            <person name="Thiel V."/>
            <person name="Frigaard N.-U."/>
            <person name="Bryant D."/>
            <person name="Woyke T."/>
        </authorList>
    </citation>
    <scope>NUCLEOTIDE SEQUENCE [LARGE SCALE GENOMIC DNA]</scope>
    <source>
        <strain evidence="2 3">8321</strain>
    </source>
</reference>
<evidence type="ECO:0000313" key="3">
    <source>
        <dbReference type="Proteomes" id="UP000010816"/>
    </source>
</evidence>
<dbReference type="InterPro" id="IPR045584">
    <property type="entry name" value="Pilin-like"/>
</dbReference>
<keyword evidence="1" id="KW-1133">Transmembrane helix</keyword>
<name>L0GRW0_9GAMM</name>
<dbReference type="Pfam" id="PF07963">
    <property type="entry name" value="N_methyl"/>
    <property type="match status" value="1"/>
</dbReference>
<protein>
    <submittedName>
        <fullName evidence="2">Prepilin-type N-terminal cleavage/methylation domain-containing protein</fullName>
    </submittedName>
</protein>
<gene>
    <name evidence="2" type="ORF">Thimo_0643</name>
</gene>
<proteinExistence type="predicted"/>
<dbReference type="OrthoDB" id="5296638at2"/>
<dbReference type="RefSeq" id="WP_015279630.1">
    <property type="nucleotide sequence ID" value="NC_019940.1"/>
</dbReference>
<dbReference type="Gene3D" id="3.30.700.10">
    <property type="entry name" value="Glycoprotein, Type 4 Pilin"/>
    <property type="match status" value="1"/>
</dbReference>
<dbReference type="PROSITE" id="PS00409">
    <property type="entry name" value="PROKAR_NTER_METHYL"/>
    <property type="match status" value="1"/>
</dbReference>